<accession>A0A072U256</accession>
<reference evidence="1 3" key="1">
    <citation type="journal article" date="2011" name="Nature">
        <title>The Medicago genome provides insight into the evolution of rhizobial symbioses.</title>
        <authorList>
            <person name="Young N.D."/>
            <person name="Debelle F."/>
            <person name="Oldroyd G.E."/>
            <person name="Geurts R."/>
            <person name="Cannon S.B."/>
            <person name="Udvardi M.K."/>
            <person name="Benedito V.A."/>
            <person name="Mayer K.F."/>
            <person name="Gouzy J."/>
            <person name="Schoof H."/>
            <person name="Van de Peer Y."/>
            <person name="Proost S."/>
            <person name="Cook D.R."/>
            <person name="Meyers B.C."/>
            <person name="Spannagl M."/>
            <person name="Cheung F."/>
            <person name="De Mita S."/>
            <person name="Krishnakumar V."/>
            <person name="Gundlach H."/>
            <person name="Zhou S."/>
            <person name="Mudge J."/>
            <person name="Bharti A.K."/>
            <person name="Murray J.D."/>
            <person name="Naoumkina M.A."/>
            <person name="Rosen B."/>
            <person name="Silverstein K.A."/>
            <person name="Tang H."/>
            <person name="Rombauts S."/>
            <person name="Zhao P.X."/>
            <person name="Zhou P."/>
            <person name="Barbe V."/>
            <person name="Bardou P."/>
            <person name="Bechner M."/>
            <person name="Bellec A."/>
            <person name="Berger A."/>
            <person name="Berges H."/>
            <person name="Bidwell S."/>
            <person name="Bisseling T."/>
            <person name="Choisne N."/>
            <person name="Couloux A."/>
            <person name="Denny R."/>
            <person name="Deshpande S."/>
            <person name="Dai X."/>
            <person name="Doyle J.J."/>
            <person name="Dudez A.M."/>
            <person name="Farmer A.D."/>
            <person name="Fouteau S."/>
            <person name="Franken C."/>
            <person name="Gibelin C."/>
            <person name="Gish J."/>
            <person name="Goldstein S."/>
            <person name="Gonzalez A.J."/>
            <person name="Green P.J."/>
            <person name="Hallab A."/>
            <person name="Hartog M."/>
            <person name="Hua A."/>
            <person name="Humphray S.J."/>
            <person name="Jeong D.H."/>
            <person name="Jing Y."/>
            <person name="Jocker A."/>
            <person name="Kenton S.M."/>
            <person name="Kim D.J."/>
            <person name="Klee K."/>
            <person name="Lai H."/>
            <person name="Lang C."/>
            <person name="Lin S."/>
            <person name="Macmil S.L."/>
            <person name="Magdelenat G."/>
            <person name="Matthews L."/>
            <person name="McCorrison J."/>
            <person name="Monaghan E.L."/>
            <person name="Mun J.H."/>
            <person name="Najar F.Z."/>
            <person name="Nicholson C."/>
            <person name="Noirot C."/>
            <person name="O'Bleness M."/>
            <person name="Paule C.R."/>
            <person name="Poulain J."/>
            <person name="Prion F."/>
            <person name="Qin B."/>
            <person name="Qu C."/>
            <person name="Retzel E.F."/>
            <person name="Riddle C."/>
            <person name="Sallet E."/>
            <person name="Samain S."/>
            <person name="Samson N."/>
            <person name="Sanders I."/>
            <person name="Saurat O."/>
            <person name="Scarpelli C."/>
            <person name="Schiex T."/>
            <person name="Segurens B."/>
            <person name="Severin A.J."/>
            <person name="Sherrier D.J."/>
            <person name="Shi R."/>
            <person name="Sims S."/>
            <person name="Singer S.R."/>
            <person name="Sinharoy S."/>
            <person name="Sterck L."/>
            <person name="Viollet A."/>
            <person name="Wang B.B."/>
            <person name="Wang K."/>
            <person name="Wang M."/>
            <person name="Wang X."/>
            <person name="Warfsmann J."/>
            <person name="Weissenbach J."/>
            <person name="White D.D."/>
            <person name="White J.D."/>
            <person name="Wiley G.B."/>
            <person name="Wincker P."/>
            <person name="Xing Y."/>
            <person name="Yang L."/>
            <person name="Yao Z."/>
            <person name="Ying F."/>
            <person name="Zhai J."/>
            <person name="Zhou L."/>
            <person name="Zuber A."/>
            <person name="Denarie J."/>
            <person name="Dixon R.A."/>
            <person name="May G.D."/>
            <person name="Schwartz D.C."/>
            <person name="Rogers J."/>
            <person name="Quetier F."/>
            <person name="Town C.D."/>
            <person name="Roe B.A."/>
        </authorList>
    </citation>
    <scope>NUCLEOTIDE SEQUENCE [LARGE SCALE GENOMIC DNA]</scope>
    <source>
        <strain evidence="1">A17</strain>
        <strain evidence="2 3">cv. Jemalong A17</strain>
    </source>
</reference>
<name>A0A072U256_MEDTR</name>
<dbReference type="Proteomes" id="UP000002051">
    <property type="component" value="Unassembled WGS sequence"/>
</dbReference>
<dbReference type="AlphaFoldDB" id="A0A072U256"/>
<evidence type="ECO:0000313" key="2">
    <source>
        <dbReference type="EnsemblPlants" id="KEH23273"/>
    </source>
</evidence>
<evidence type="ECO:0000313" key="1">
    <source>
        <dbReference type="EMBL" id="KEH23273.1"/>
    </source>
</evidence>
<dbReference type="EnsemblPlants" id="KEH23273">
    <property type="protein sequence ID" value="KEH23273"/>
    <property type="gene ID" value="MTR_7g073085"/>
</dbReference>
<reference evidence="1 3" key="2">
    <citation type="journal article" date="2014" name="BMC Genomics">
        <title>An improved genome release (version Mt4.0) for the model legume Medicago truncatula.</title>
        <authorList>
            <person name="Tang H."/>
            <person name="Krishnakumar V."/>
            <person name="Bidwell S."/>
            <person name="Rosen B."/>
            <person name="Chan A."/>
            <person name="Zhou S."/>
            <person name="Gentzbittel L."/>
            <person name="Childs K.L."/>
            <person name="Yandell M."/>
            <person name="Gundlach H."/>
            <person name="Mayer K.F."/>
            <person name="Schwartz D.C."/>
            <person name="Town C.D."/>
        </authorList>
    </citation>
    <scope>GENOME REANNOTATION</scope>
    <source>
        <strain evidence="1">A17</strain>
        <strain evidence="2 3">cv. Jemalong A17</strain>
    </source>
</reference>
<reference evidence="2" key="3">
    <citation type="submission" date="2015-04" db="UniProtKB">
        <authorList>
            <consortium name="EnsemblPlants"/>
        </authorList>
    </citation>
    <scope>IDENTIFICATION</scope>
    <source>
        <strain evidence="2">cv. Jemalong A17</strain>
    </source>
</reference>
<protein>
    <submittedName>
        <fullName evidence="1 2">Uncharacterized protein</fullName>
    </submittedName>
</protein>
<evidence type="ECO:0000313" key="3">
    <source>
        <dbReference type="Proteomes" id="UP000002051"/>
    </source>
</evidence>
<dbReference type="HOGENOM" id="CLU_2871054_0_0_1"/>
<dbReference type="EMBL" id="CM001223">
    <property type="protein sequence ID" value="KEH23273.1"/>
    <property type="molecule type" value="Genomic_DNA"/>
</dbReference>
<organism evidence="1 3">
    <name type="scientific">Medicago truncatula</name>
    <name type="common">Barrel medic</name>
    <name type="synonym">Medicago tribuloides</name>
    <dbReference type="NCBI Taxonomy" id="3880"/>
    <lineage>
        <taxon>Eukaryota</taxon>
        <taxon>Viridiplantae</taxon>
        <taxon>Streptophyta</taxon>
        <taxon>Embryophyta</taxon>
        <taxon>Tracheophyta</taxon>
        <taxon>Spermatophyta</taxon>
        <taxon>Magnoliopsida</taxon>
        <taxon>eudicotyledons</taxon>
        <taxon>Gunneridae</taxon>
        <taxon>Pentapetalae</taxon>
        <taxon>rosids</taxon>
        <taxon>fabids</taxon>
        <taxon>Fabales</taxon>
        <taxon>Fabaceae</taxon>
        <taxon>Papilionoideae</taxon>
        <taxon>50 kb inversion clade</taxon>
        <taxon>NPAAA clade</taxon>
        <taxon>Hologalegina</taxon>
        <taxon>IRL clade</taxon>
        <taxon>Trifolieae</taxon>
        <taxon>Medicago</taxon>
    </lineage>
</organism>
<gene>
    <name evidence="1" type="ordered locus">MTR_7g073085</name>
</gene>
<sequence>MTGEKPMFLTLTMKEGGTVGFGGNQTGKTIGNSSISIHNIWLLASMTLSNAIVSDISETTSFEL</sequence>
<keyword evidence="3" id="KW-1185">Reference proteome</keyword>
<proteinExistence type="predicted"/>